<dbReference type="RefSeq" id="WP_285187581.1">
    <property type="nucleotide sequence ID" value="NZ_CP126981.1"/>
</dbReference>
<dbReference type="EMBL" id="CP126981">
    <property type="protein sequence ID" value="WIM87714.1"/>
    <property type="molecule type" value="Genomic_DNA"/>
</dbReference>
<evidence type="ECO:0000313" key="1">
    <source>
        <dbReference type="EMBL" id="WIM87714.1"/>
    </source>
</evidence>
<evidence type="ECO:0000313" key="2">
    <source>
        <dbReference type="Proteomes" id="UP001236585"/>
    </source>
</evidence>
<protein>
    <submittedName>
        <fullName evidence="1">Uncharacterized protein</fullName>
    </submittedName>
</protein>
<proteinExistence type="predicted"/>
<gene>
    <name evidence="1" type="ORF">PT015_23265</name>
</gene>
<accession>A0ABY8W1P9</accession>
<sequence>MTDTDSKFVLTFRGGQRPDAPRVEVHGNSIQELLDVITGDGAKELAALMEKMGRREG</sequence>
<reference evidence="1 2" key="1">
    <citation type="journal article" date="2023" name="Microbiol. Resour. Announc.">
        <title>Complete Genome Sequence of Mycobacterium wuenschmanii, a novel Nontuberculous Mycobacterium Isolated from a captive population of Amazon Milk Frogs.</title>
        <authorList>
            <person name="Hicks J."/>
            <person name="Zeineldin M."/>
            <person name="Ward H."/>
            <person name="Wuenschmann A."/>
            <person name="Camp P."/>
            <person name="Farrell D."/>
            <person name="Lehman K."/>
            <person name="Thacker T."/>
            <person name="Cuthbert E."/>
        </authorList>
    </citation>
    <scope>NUCLEOTIDE SEQUENCE [LARGE SCALE GENOMIC DNA]</scope>
    <source>
        <strain evidence="1 2">Wuenschmanii</strain>
    </source>
</reference>
<name>A0ABY8W1P9_9MYCO</name>
<dbReference type="Proteomes" id="UP001236585">
    <property type="component" value="Chromosome"/>
</dbReference>
<organism evidence="1 2">
    <name type="scientific">Candidatus Mycobacterium wuenschmannii</name>
    <dbReference type="NCBI Taxonomy" id="3027808"/>
    <lineage>
        <taxon>Bacteria</taxon>
        <taxon>Bacillati</taxon>
        <taxon>Actinomycetota</taxon>
        <taxon>Actinomycetes</taxon>
        <taxon>Mycobacteriales</taxon>
        <taxon>Mycobacteriaceae</taxon>
        <taxon>Mycobacterium</taxon>
    </lineage>
</organism>
<keyword evidence="2" id="KW-1185">Reference proteome</keyword>